<protein>
    <submittedName>
        <fullName evidence="1">Uncharacterized protein</fullName>
    </submittedName>
</protein>
<evidence type="ECO:0000313" key="2">
    <source>
        <dbReference type="Proteomes" id="UP000623067"/>
    </source>
</evidence>
<reference evidence="1" key="2">
    <citation type="submission" date="2020-09" db="EMBL/GenBank/DDBJ databases">
        <authorList>
            <person name="Sun Q."/>
            <person name="Zhou Y."/>
        </authorList>
    </citation>
    <scope>NUCLEOTIDE SEQUENCE</scope>
    <source>
        <strain evidence="1">CGMCC 1.15330</strain>
    </source>
</reference>
<dbReference type="Proteomes" id="UP000623067">
    <property type="component" value="Unassembled WGS sequence"/>
</dbReference>
<dbReference type="AlphaFoldDB" id="A0A916TEU4"/>
<reference evidence="1" key="1">
    <citation type="journal article" date="2014" name="Int. J. Syst. Evol. Microbiol.">
        <title>Complete genome sequence of Corynebacterium casei LMG S-19264T (=DSM 44701T), isolated from a smear-ripened cheese.</title>
        <authorList>
            <consortium name="US DOE Joint Genome Institute (JGI-PGF)"/>
            <person name="Walter F."/>
            <person name="Albersmeier A."/>
            <person name="Kalinowski J."/>
            <person name="Ruckert C."/>
        </authorList>
    </citation>
    <scope>NUCLEOTIDE SEQUENCE</scope>
    <source>
        <strain evidence="1">CGMCC 1.15330</strain>
    </source>
</reference>
<dbReference type="RefSeq" id="WP_188660908.1">
    <property type="nucleotide sequence ID" value="NZ_BMIH01000006.1"/>
</dbReference>
<keyword evidence="2" id="KW-1185">Reference proteome</keyword>
<sequence>MNDLNLSLGVLESIYDEAKRDDLSFAGRAGLYAGARIQCEDFRRYIDTERDGHGYAHEKVSQYQWHIGAALGFDITNGHDKAQHLGWALGAFWTLRDVLTENGMEQA</sequence>
<dbReference type="EMBL" id="BMIH01000006">
    <property type="protein sequence ID" value="GGB42239.1"/>
    <property type="molecule type" value="Genomic_DNA"/>
</dbReference>
<comment type="caution">
    <text evidence="1">The sequence shown here is derived from an EMBL/GenBank/DDBJ whole genome shotgun (WGS) entry which is preliminary data.</text>
</comment>
<proteinExistence type="predicted"/>
<evidence type="ECO:0000313" key="1">
    <source>
        <dbReference type="EMBL" id="GGB42239.1"/>
    </source>
</evidence>
<organism evidence="1 2">
    <name type="scientific">Sphingomonas metalli</name>
    <dbReference type="NCBI Taxonomy" id="1779358"/>
    <lineage>
        <taxon>Bacteria</taxon>
        <taxon>Pseudomonadati</taxon>
        <taxon>Pseudomonadota</taxon>
        <taxon>Alphaproteobacteria</taxon>
        <taxon>Sphingomonadales</taxon>
        <taxon>Sphingomonadaceae</taxon>
        <taxon>Sphingomonas</taxon>
    </lineage>
</organism>
<name>A0A916TEU4_9SPHN</name>
<accession>A0A916TEU4</accession>
<gene>
    <name evidence="1" type="ORF">GCM10011380_34660</name>
</gene>